<keyword evidence="2" id="KW-1185">Reference proteome</keyword>
<gene>
    <name evidence="1" type="ORF">ACFFI0_07385</name>
</gene>
<protein>
    <submittedName>
        <fullName evidence="1">Uncharacterized protein</fullName>
    </submittedName>
</protein>
<evidence type="ECO:0000313" key="1">
    <source>
        <dbReference type="EMBL" id="MFC0318126.1"/>
    </source>
</evidence>
<proteinExistence type="predicted"/>
<dbReference type="EMBL" id="JBHLWO010000001">
    <property type="protein sequence ID" value="MFC0318126.1"/>
    <property type="molecule type" value="Genomic_DNA"/>
</dbReference>
<sequence>MISIRNGLIGLGFCRTMYAENKQNSIEGIYDGIYNNISVSLEVFANGYIARVENNLEHQPFTDLGSDIKVSSPQDGTKLSDIDLSTISTLSTTSSYRKETMLNTAAEIRSIRSEVLTMQDILHSLEKLTTNLQIKEQSTPR</sequence>
<name>A0ABV6HGW4_9SPHI</name>
<evidence type="ECO:0000313" key="2">
    <source>
        <dbReference type="Proteomes" id="UP001589774"/>
    </source>
</evidence>
<dbReference type="RefSeq" id="WP_130856213.1">
    <property type="nucleotide sequence ID" value="NZ_JBHLWO010000001.1"/>
</dbReference>
<accession>A0ABV6HGW4</accession>
<dbReference type="Proteomes" id="UP001589774">
    <property type="component" value="Unassembled WGS sequence"/>
</dbReference>
<reference evidence="1 2" key="1">
    <citation type="submission" date="2024-09" db="EMBL/GenBank/DDBJ databases">
        <authorList>
            <person name="Sun Q."/>
            <person name="Mori K."/>
        </authorList>
    </citation>
    <scope>NUCLEOTIDE SEQUENCE [LARGE SCALE GENOMIC DNA]</scope>
    <source>
        <strain evidence="1 2">CCM 7765</strain>
    </source>
</reference>
<organism evidence="1 2">
    <name type="scientific">Olivibacter oleidegradans</name>
    <dbReference type="NCBI Taxonomy" id="760123"/>
    <lineage>
        <taxon>Bacteria</taxon>
        <taxon>Pseudomonadati</taxon>
        <taxon>Bacteroidota</taxon>
        <taxon>Sphingobacteriia</taxon>
        <taxon>Sphingobacteriales</taxon>
        <taxon>Sphingobacteriaceae</taxon>
        <taxon>Olivibacter</taxon>
    </lineage>
</organism>
<comment type="caution">
    <text evidence="1">The sequence shown here is derived from an EMBL/GenBank/DDBJ whole genome shotgun (WGS) entry which is preliminary data.</text>
</comment>